<dbReference type="EMBL" id="CP043494">
    <property type="protein sequence ID" value="WNG45202.1"/>
    <property type="molecule type" value="Genomic_DNA"/>
</dbReference>
<gene>
    <name evidence="2" type="ORF">F0U60_14615</name>
</gene>
<protein>
    <recommendedName>
        <fullName evidence="4">Lipoprotein</fullName>
    </recommendedName>
</protein>
<evidence type="ECO:0000313" key="2">
    <source>
        <dbReference type="EMBL" id="WNG45202.1"/>
    </source>
</evidence>
<proteinExistence type="predicted"/>
<evidence type="ECO:0000256" key="1">
    <source>
        <dbReference type="SAM" id="SignalP"/>
    </source>
</evidence>
<evidence type="ECO:0008006" key="4">
    <source>
        <dbReference type="Google" id="ProtNLM"/>
    </source>
</evidence>
<dbReference type="RefSeq" id="WP_395819514.1">
    <property type="nucleotide sequence ID" value="NZ_CP043494.1"/>
</dbReference>
<keyword evidence="3" id="KW-1185">Reference proteome</keyword>
<organism evidence="2 3">
    <name type="scientific">Archangium minus</name>
    <dbReference type="NCBI Taxonomy" id="83450"/>
    <lineage>
        <taxon>Bacteria</taxon>
        <taxon>Pseudomonadati</taxon>
        <taxon>Myxococcota</taxon>
        <taxon>Myxococcia</taxon>
        <taxon>Myxococcales</taxon>
        <taxon>Cystobacterineae</taxon>
        <taxon>Archangiaceae</taxon>
        <taxon>Archangium</taxon>
    </lineage>
</organism>
<keyword evidence="1" id="KW-0732">Signal</keyword>
<dbReference type="Proteomes" id="UP001611383">
    <property type="component" value="Chromosome"/>
</dbReference>
<sequence>MIVNSLPKFLVAGAFAAVSTFALDAHAQNPHFIGEPTARCRGANLEVSFKVAGLGQGEFVTVAATGDATAQCVNRGDNIPPGQTETVSASGTFGPASKSGNVVGALLLSPQAQCPGGQTLRVTYTDITLVLPGTGETVPLEGTFVCSAR</sequence>
<evidence type="ECO:0000313" key="3">
    <source>
        <dbReference type="Proteomes" id="UP001611383"/>
    </source>
</evidence>
<name>A0ABY9WU26_9BACT</name>
<feature type="signal peptide" evidence="1">
    <location>
        <begin position="1"/>
        <end position="27"/>
    </location>
</feature>
<feature type="chain" id="PRO_5047510371" description="Lipoprotein" evidence="1">
    <location>
        <begin position="28"/>
        <end position="149"/>
    </location>
</feature>
<accession>A0ABY9WU26</accession>
<reference evidence="2 3" key="1">
    <citation type="submission" date="2019-08" db="EMBL/GenBank/DDBJ databases">
        <title>Archangium and Cystobacter genomes.</title>
        <authorList>
            <person name="Chen I.-C.K."/>
            <person name="Wielgoss S."/>
        </authorList>
    </citation>
    <scope>NUCLEOTIDE SEQUENCE [LARGE SCALE GENOMIC DNA]</scope>
    <source>
        <strain evidence="2 3">Cbm 6</strain>
    </source>
</reference>